<dbReference type="GO" id="GO:0003700">
    <property type="term" value="F:DNA-binding transcription factor activity"/>
    <property type="evidence" value="ECO:0007669"/>
    <property type="project" value="InterPro"/>
</dbReference>
<protein>
    <submittedName>
        <fullName evidence="5">Helix-turn-helix transcriptional regulator</fullName>
    </submittedName>
</protein>
<dbReference type="InterPro" id="IPR018062">
    <property type="entry name" value="HTH_AraC-typ_CS"/>
</dbReference>
<reference evidence="5 6" key="2">
    <citation type="submission" date="2020-06" db="EMBL/GenBank/DDBJ databases">
        <title>Polyphasic characterization of a Rahnella strain isolated from tree sap.</title>
        <authorList>
            <person name="Kim I.S."/>
        </authorList>
    </citation>
    <scope>NUCLEOTIDE SEQUENCE [LARGE SCALE GENOMIC DNA]</scope>
    <source>
        <strain evidence="5 6">SAP-1</strain>
    </source>
</reference>
<accession>A0A848MLK2</accession>
<evidence type="ECO:0000256" key="1">
    <source>
        <dbReference type="ARBA" id="ARBA00023015"/>
    </source>
</evidence>
<evidence type="ECO:0000313" key="6">
    <source>
        <dbReference type="Proteomes" id="UP000585363"/>
    </source>
</evidence>
<dbReference type="RefSeq" id="WP_169403668.1">
    <property type="nucleotide sequence ID" value="NZ_JAADJU010000007.1"/>
</dbReference>
<organism evidence="5 6">
    <name type="scientific">Rouxiella aceris</name>
    <dbReference type="NCBI Taxonomy" id="2703884"/>
    <lineage>
        <taxon>Bacteria</taxon>
        <taxon>Pseudomonadati</taxon>
        <taxon>Pseudomonadota</taxon>
        <taxon>Gammaproteobacteria</taxon>
        <taxon>Enterobacterales</taxon>
        <taxon>Yersiniaceae</taxon>
        <taxon>Rouxiella</taxon>
    </lineage>
</organism>
<dbReference type="InterPro" id="IPR009057">
    <property type="entry name" value="Homeodomain-like_sf"/>
</dbReference>
<evidence type="ECO:0000313" key="5">
    <source>
        <dbReference type="EMBL" id="NMP27961.1"/>
    </source>
</evidence>
<dbReference type="SUPFAM" id="SSF46689">
    <property type="entry name" value="Homeodomain-like"/>
    <property type="match status" value="1"/>
</dbReference>
<dbReference type="PANTHER" id="PTHR43280:SF10">
    <property type="entry name" value="REGULATORY PROTEIN POCR"/>
    <property type="match status" value="1"/>
</dbReference>
<proteinExistence type="predicted"/>
<dbReference type="AlphaFoldDB" id="A0A848MLK2"/>
<dbReference type="InterPro" id="IPR018060">
    <property type="entry name" value="HTH_AraC"/>
</dbReference>
<comment type="caution">
    <text evidence="5">The sequence shown here is derived from an EMBL/GenBank/DDBJ whole genome shotgun (WGS) entry which is preliminary data.</text>
</comment>
<evidence type="ECO:0000256" key="3">
    <source>
        <dbReference type="ARBA" id="ARBA00023163"/>
    </source>
</evidence>
<dbReference type="InterPro" id="IPR037923">
    <property type="entry name" value="HTH-like"/>
</dbReference>
<keyword evidence="1" id="KW-0805">Transcription regulation</keyword>
<keyword evidence="2" id="KW-0238">DNA-binding</keyword>
<evidence type="ECO:0000256" key="2">
    <source>
        <dbReference type="ARBA" id="ARBA00023125"/>
    </source>
</evidence>
<keyword evidence="3" id="KW-0804">Transcription</keyword>
<dbReference type="Proteomes" id="UP000585363">
    <property type="component" value="Unassembled WGS sequence"/>
</dbReference>
<evidence type="ECO:0000259" key="4">
    <source>
        <dbReference type="PROSITE" id="PS01124"/>
    </source>
</evidence>
<dbReference type="PROSITE" id="PS01124">
    <property type="entry name" value="HTH_ARAC_FAMILY_2"/>
    <property type="match status" value="1"/>
</dbReference>
<dbReference type="PANTHER" id="PTHR43280">
    <property type="entry name" value="ARAC-FAMILY TRANSCRIPTIONAL REGULATOR"/>
    <property type="match status" value="1"/>
</dbReference>
<keyword evidence="6" id="KW-1185">Reference proteome</keyword>
<dbReference type="PROSITE" id="PS00041">
    <property type="entry name" value="HTH_ARAC_FAMILY_1"/>
    <property type="match status" value="1"/>
</dbReference>
<dbReference type="Pfam" id="PF12833">
    <property type="entry name" value="HTH_18"/>
    <property type="match status" value="1"/>
</dbReference>
<dbReference type="InterPro" id="IPR020449">
    <property type="entry name" value="Tscrpt_reg_AraC-type_HTH"/>
</dbReference>
<sequence length="301" mass="34748">MPASSANVTYAMHQRSDRADFYIRDQSERPALMQPHRHDYFQVQINFGGDTVQHIGGAVRPFACQTLAFIQPHRLHFIPHPPQGRFMVINFSSGFLLRHLPYDALDLDDVPLDVAPELALFRFQEFIDFRLDNQDFAQVKALLAQMHQVDRQREFGVELQLRGLLLQLFGLVCQRYQQPLSEMVTNRAEKRGQQAALQRTLRYIRKHLASPDLNLTDTAAATFLSPNYLSHLLRKSVGKSFSELVLERRMRLACTRLLNTGDSIASVARSCGYTDDAYFSRRFRQTYGMPPGQYRREQRAE</sequence>
<dbReference type="SUPFAM" id="SSF51215">
    <property type="entry name" value="Regulatory protein AraC"/>
    <property type="match status" value="1"/>
</dbReference>
<name>A0A848MLK2_9GAMM</name>
<dbReference type="GO" id="GO:0043565">
    <property type="term" value="F:sequence-specific DNA binding"/>
    <property type="evidence" value="ECO:0007669"/>
    <property type="project" value="InterPro"/>
</dbReference>
<feature type="domain" description="HTH araC/xylS-type" evidence="4">
    <location>
        <begin position="198"/>
        <end position="297"/>
    </location>
</feature>
<dbReference type="SMART" id="SM00342">
    <property type="entry name" value="HTH_ARAC"/>
    <property type="match status" value="1"/>
</dbReference>
<gene>
    <name evidence="5" type="ORF">GW590_13960</name>
</gene>
<dbReference type="EMBL" id="JAADJU010000007">
    <property type="protein sequence ID" value="NMP27961.1"/>
    <property type="molecule type" value="Genomic_DNA"/>
</dbReference>
<reference evidence="5 6" key="1">
    <citation type="submission" date="2020-01" db="EMBL/GenBank/DDBJ databases">
        <authorList>
            <person name="Lee S.D."/>
        </authorList>
    </citation>
    <scope>NUCLEOTIDE SEQUENCE [LARGE SCALE GENOMIC DNA]</scope>
    <source>
        <strain evidence="5 6">SAP-1</strain>
    </source>
</reference>
<dbReference type="Gene3D" id="1.10.10.60">
    <property type="entry name" value="Homeodomain-like"/>
    <property type="match status" value="2"/>
</dbReference>
<dbReference type="PRINTS" id="PR00032">
    <property type="entry name" value="HTHARAC"/>
</dbReference>